<reference evidence="1 2" key="1">
    <citation type="submission" date="2019-08" db="EMBL/GenBank/DDBJ databases">
        <title>Formosa sediminis sp. nov., isolated from marine sediment.</title>
        <authorList>
            <person name="Cao W.R."/>
        </authorList>
    </citation>
    <scope>NUCLEOTIDE SEQUENCE [LARGE SCALE GENOMIC DNA]</scope>
    <source>
        <strain evidence="1 2">1494</strain>
    </source>
</reference>
<dbReference type="InterPro" id="IPR023393">
    <property type="entry name" value="START-like_dom_sf"/>
</dbReference>
<name>A0A5D0GJI6_9FLAO</name>
<protein>
    <submittedName>
        <fullName evidence="1">SRPBCC family protein</fullName>
    </submittedName>
</protein>
<keyword evidence="2" id="KW-1185">Reference proteome</keyword>
<evidence type="ECO:0000313" key="2">
    <source>
        <dbReference type="Proteomes" id="UP000324550"/>
    </source>
</evidence>
<organism evidence="1 2">
    <name type="scientific">Formosa maritima</name>
    <dbReference type="NCBI Taxonomy" id="2592046"/>
    <lineage>
        <taxon>Bacteria</taxon>
        <taxon>Pseudomonadati</taxon>
        <taxon>Bacteroidota</taxon>
        <taxon>Flavobacteriia</taxon>
        <taxon>Flavobacteriales</taxon>
        <taxon>Flavobacteriaceae</taxon>
        <taxon>Formosa</taxon>
    </lineage>
</organism>
<dbReference type="Proteomes" id="UP000324550">
    <property type="component" value="Unassembled WGS sequence"/>
</dbReference>
<dbReference type="Gene3D" id="3.30.530.20">
    <property type="match status" value="1"/>
</dbReference>
<dbReference type="CDD" id="cd07812">
    <property type="entry name" value="SRPBCC"/>
    <property type="match status" value="1"/>
</dbReference>
<proteinExistence type="predicted"/>
<sequence>MKFTCTIEIYKPKDKVAELFVNPKYLKEYQDGFISKELLEGTEGHNEAKSKMIYKMGKNQMVITETILENNLPDSFFANYHHKHMDNTMLCRFESIDDNTTKYISEINYTAFRGFVPKALAYLFPSMFKKQVKKWLVNFKNYAERNEAN</sequence>
<dbReference type="EMBL" id="VSFC01000012">
    <property type="protein sequence ID" value="TYA59134.1"/>
    <property type="molecule type" value="Genomic_DNA"/>
</dbReference>
<evidence type="ECO:0000313" key="1">
    <source>
        <dbReference type="EMBL" id="TYA59134.1"/>
    </source>
</evidence>
<dbReference type="RefSeq" id="WP_148453102.1">
    <property type="nucleotide sequence ID" value="NZ_VSFC01000012.1"/>
</dbReference>
<gene>
    <name evidence="1" type="ORF">FVF61_02995</name>
</gene>
<dbReference type="SUPFAM" id="SSF55961">
    <property type="entry name" value="Bet v1-like"/>
    <property type="match status" value="1"/>
</dbReference>
<dbReference type="AlphaFoldDB" id="A0A5D0GJI6"/>
<dbReference type="OrthoDB" id="411301at2"/>
<comment type="caution">
    <text evidence="1">The sequence shown here is derived from an EMBL/GenBank/DDBJ whole genome shotgun (WGS) entry which is preliminary data.</text>
</comment>
<accession>A0A5D0GJI6</accession>